<proteinExistence type="predicted"/>
<gene>
    <name evidence="1" type="ORF">BpHYR1_013255</name>
</gene>
<accession>A0A3M7S191</accession>
<dbReference type="AlphaFoldDB" id="A0A3M7S191"/>
<dbReference type="Proteomes" id="UP000276133">
    <property type="component" value="Unassembled WGS sequence"/>
</dbReference>
<name>A0A3M7S191_BRAPC</name>
<protein>
    <submittedName>
        <fullName evidence="1">Uncharacterized protein</fullName>
    </submittedName>
</protein>
<dbReference type="EMBL" id="REGN01002230">
    <property type="protein sequence ID" value="RNA29418.1"/>
    <property type="molecule type" value="Genomic_DNA"/>
</dbReference>
<sequence length="59" mass="6515">MTLIDGHLNFNYMSIQFLEHCLSSSSAVFMVCINSSGACSCAFSRTCLRVEQGNNCIPY</sequence>
<evidence type="ECO:0000313" key="2">
    <source>
        <dbReference type="Proteomes" id="UP000276133"/>
    </source>
</evidence>
<reference evidence="1 2" key="1">
    <citation type="journal article" date="2018" name="Sci. Rep.">
        <title>Genomic signatures of local adaptation to the degree of environmental predictability in rotifers.</title>
        <authorList>
            <person name="Franch-Gras L."/>
            <person name="Hahn C."/>
            <person name="Garcia-Roger E.M."/>
            <person name="Carmona M.J."/>
            <person name="Serra M."/>
            <person name="Gomez A."/>
        </authorList>
    </citation>
    <scope>NUCLEOTIDE SEQUENCE [LARGE SCALE GENOMIC DNA]</scope>
    <source>
        <strain evidence="1">HYR1</strain>
    </source>
</reference>
<evidence type="ECO:0000313" key="1">
    <source>
        <dbReference type="EMBL" id="RNA29418.1"/>
    </source>
</evidence>
<organism evidence="1 2">
    <name type="scientific">Brachionus plicatilis</name>
    <name type="common">Marine rotifer</name>
    <name type="synonym">Brachionus muelleri</name>
    <dbReference type="NCBI Taxonomy" id="10195"/>
    <lineage>
        <taxon>Eukaryota</taxon>
        <taxon>Metazoa</taxon>
        <taxon>Spiralia</taxon>
        <taxon>Gnathifera</taxon>
        <taxon>Rotifera</taxon>
        <taxon>Eurotatoria</taxon>
        <taxon>Monogononta</taxon>
        <taxon>Pseudotrocha</taxon>
        <taxon>Ploima</taxon>
        <taxon>Brachionidae</taxon>
        <taxon>Brachionus</taxon>
    </lineage>
</organism>
<keyword evidence="2" id="KW-1185">Reference proteome</keyword>
<comment type="caution">
    <text evidence="1">The sequence shown here is derived from an EMBL/GenBank/DDBJ whole genome shotgun (WGS) entry which is preliminary data.</text>
</comment>